<organism evidence="1 2">
    <name type="scientific">Bagarius yarrelli</name>
    <name type="common">Goonch</name>
    <name type="synonym">Bagrus yarrelli</name>
    <dbReference type="NCBI Taxonomy" id="175774"/>
    <lineage>
        <taxon>Eukaryota</taxon>
        <taxon>Metazoa</taxon>
        <taxon>Chordata</taxon>
        <taxon>Craniata</taxon>
        <taxon>Vertebrata</taxon>
        <taxon>Euteleostomi</taxon>
        <taxon>Actinopterygii</taxon>
        <taxon>Neopterygii</taxon>
        <taxon>Teleostei</taxon>
        <taxon>Ostariophysi</taxon>
        <taxon>Siluriformes</taxon>
        <taxon>Sisoridae</taxon>
        <taxon>Sisorinae</taxon>
        <taxon>Bagarius</taxon>
    </lineage>
</organism>
<accession>A0A556TNT8</accession>
<reference evidence="1 2" key="1">
    <citation type="journal article" date="2019" name="Genome Biol. Evol.">
        <title>Whole-Genome Sequencing of the Giant Devil Catfish, Bagarius yarrelli.</title>
        <authorList>
            <person name="Jiang W."/>
            <person name="Lv Y."/>
            <person name="Cheng L."/>
            <person name="Yang K."/>
            <person name="Chao B."/>
            <person name="Wang X."/>
            <person name="Li Y."/>
            <person name="Pan X."/>
            <person name="You X."/>
            <person name="Zhang Y."/>
            <person name="Yang J."/>
            <person name="Li J."/>
            <person name="Zhang X."/>
            <person name="Liu S."/>
            <person name="Sun C."/>
            <person name="Yang J."/>
            <person name="Shi Q."/>
        </authorList>
    </citation>
    <scope>NUCLEOTIDE SEQUENCE [LARGE SCALE GENOMIC DNA]</scope>
    <source>
        <strain evidence="1">JWS20170419001</strain>
        <tissue evidence="1">Muscle</tissue>
    </source>
</reference>
<sequence>MLCKYRPLFAARWHTITTTHRIHRTPESQTNCTVTVRRLRFSCQQEQKGISPCQLEGISPSRLKQQMSSMWRNARACESKSERKKEREEVIKVGSPRGPDLCCPEQARPPLSAFRKIRAGHQQACAPVPVPVVPCCTKKQR</sequence>
<comment type="caution">
    <text evidence="1">The sequence shown here is derived from an EMBL/GenBank/DDBJ whole genome shotgun (WGS) entry which is preliminary data.</text>
</comment>
<dbReference type="Proteomes" id="UP000319801">
    <property type="component" value="Unassembled WGS sequence"/>
</dbReference>
<dbReference type="AlphaFoldDB" id="A0A556TNT8"/>
<gene>
    <name evidence="1" type="ORF">Baya_2388</name>
</gene>
<evidence type="ECO:0000313" key="1">
    <source>
        <dbReference type="EMBL" id="TSK28201.1"/>
    </source>
</evidence>
<keyword evidence="2" id="KW-1185">Reference proteome</keyword>
<name>A0A556TNT8_BAGYA</name>
<evidence type="ECO:0000313" key="2">
    <source>
        <dbReference type="Proteomes" id="UP000319801"/>
    </source>
</evidence>
<proteinExistence type="predicted"/>
<protein>
    <submittedName>
        <fullName evidence="1">Uncharacterized protein</fullName>
    </submittedName>
</protein>
<dbReference type="EMBL" id="VCAZ01000008">
    <property type="protein sequence ID" value="TSK28201.1"/>
    <property type="molecule type" value="Genomic_DNA"/>
</dbReference>